<evidence type="ECO:0000256" key="3">
    <source>
        <dbReference type="ARBA" id="ARBA00022448"/>
    </source>
</evidence>
<evidence type="ECO:0000256" key="9">
    <source>
        <dbReference type="SAM" id="MobiDB-lite"/>
    </source>
</evidence>
<evidence type="ECO:0000259" key="10">
    <source>
        <dbReference type="Pfam" id="PF02320"/>
    </source>
</evidence>
<keyword evidence="6" id="KW-0249">Electron transport</keyword>
<accession>A0ABX6EYI9</accession>
<name>A0ABX6EYI9_KLUMA</name>
<dbReference type="InterPro" id="IPR003422">
    <property type="entry name" value="Cyt_b-c1_6"/>
</dbReference>
<feature type="domain" description="Ubiquinol-cytochrome C reductase hinge" evidence="10">
    <location>
        <begin position="54"/>
        <end position="125"/>
    </location>
</feature>
<comment type="subcellular location">
    <subcellularLocation>
        <location evidence="1">Mitochondrion inner membrane</location>
        <topology evidence="1">Peripheral membrane protein</topology>
        <orientation evidence="1">Intermembrane side</orientation>
    </subcellularLocation>
</comment>
<dbReference type="InterPro" id="IPR036811">
    <property type="entry name" value="Ubol_cytC_Rdtase_hinge_dom_sf"/>
</dbReference>
<keyword evidence="4" id="KW-0679">Respiratory chain</keyword>
<dbReference type="SUPFAM" id="SSF81531">
    <property type="entry name" value="Non-heme 11 kDa protein of cytochrome bc1 complex (Ubiquinol-cytochrome c reductase)"/>
    <property type="match status" value="1"/>
</dbReference>
<sequence length="125" mass="14587">MISSITAYLEELKDAFVPTVAKAEEDVEEDVDEDEEDEDEDEDDEDEDEEEQGDQLDALREECKATEEGKHLVHHYLECAERVAKAQEQPGYEDLPYKEDCVEEFFHLQHYLDECAAPRLFDKLK</sequence>
<evidence type="ECO:0000256" key="5">
    <source>
        <dbReference type="ARBA" id="ARBA00022792"/>
    </source>
</evidence>
<dbReference type="Gene3D" id="1.10.287.20">
    <property type="entry name" value="Ubiquinol-cytochrome C reductase hinge domain"/>
    <property type="match status" value="1"/>
</dbReference>
<evidence type="ECO:0000256" key="2">
    <source>
        <dbReference type="ARBA" id="ARBA00006498"/>
    </source>
</evidence>
<dbReference type="EMBL" id="CP015058">
    <property type="protein sequence ID" value="QGN16842.1"/>
    <property type="molecule type" value="Genomic_DNA"/>
</dbReference>
<keyword evidence="8" id="KW-0472">Membrane</keyword>
<evidence type="ECO:0000256" key="6">
    <source>
        <dbReference type="ARBA" id="ARBA00022982"/>
    </source>
</evidence>
<dbReference type="PANTHER" id="PTHR15336:SF0">
    <property type="entry name" value="CYTOCHROME B-C1 COMPLEX SUBUNIT 6, MITOCHONDRIAL"/>
    <property type="match status" value="1"/>
</dbReference>
<dbReference type="InterPro" id="IPR023184">
    <property type="entry name" value="Ubol_cytC_Rdtase_hinge_dom"/>
</dbReference>
<keyword evidence="5" id="KW-0999">Mitochondrion inner membrane</keyword>
<evidence type="ECO:0000256" key="7">
    <source>
        <dbReference type="ARBA" id="ARBA00023128"/>
    </source>
</evidence>
<feature type="compositionally biased region" description="Acidic residues" evidence="9">
    <location>
        <begin position="25"/>
        <end position="54"/>
    </location>
</feature>
<protein>
    <submittedName>
        <fullName evidence="11">Cytochrome b-c1 complex subunit 6</fullName>
    </submittedName>
</protein>
<organism evidence="11 12">
    <name type="scientific">Kluyveromyces marxianus</name>
    <name type="common">Yeast</name>
    <name type="synonym">Candida kefyr</name>
    <dbReference type="NCBI Taxonomy" id="4911"/>
    <lineage>
        <taxon>Eukaryota</taxon>
        <taxon>Fungi</taxon>
        <taxon>Dikarya</taxon>
        <taxon>Ascomycota</taxon>
        <taxon>Saccharomycotina</taxon>
        <taxon>Saccharomycetes</taxon>
        <taxon>Saccharomycetales</taxon>
        <taxon>Saccharomycetaceae</taxon>
        <taxon>Kluyveromyces</taxon>
    </lineage>
</organism>
<reference evidence="11 12" key="1">
    <citation type="submission" date="2016-03" db="EMBL/GenBank/DDBJ databases">
        <title>How can Kluyveromyces marxianus grow so fast - potential evolutionary course in Saccharomyces Complex revealed by comparative genomics.</title>
        <authorList>
            <person name="Mo W."/>
            <person name="Lu W."/>
            <person name="Yang X."/>
            <person name="Qi J."/>
            <person name="Lv H."/>
        </authorList>
    </citation>
    <scope>NUCLEOTIDE SEQUENCE [LARGE SCALE GENOMIC DNA]</scope>
    <source>
        <strain evidence="11 12">FIM1</strain>
    </source>
</reference>
<evidence type="ECO:0000256" key="4">
    <source>
        <dbReference type="ARBA" id="ARBA00022660"/>
    </source>
</evidence>
<feature type="region of interest" description="Disordered" evidence="9">
    <location>
        <begin position="16"/>
        <end position="61"/>
    </location>
</feature>
<keyword evidence="3" id="KW-0813">Transport</keyword>
<dbReference type="Pfam" id="PF02320">
    <property type="entry name" value="UCR_hinge"/>
    <property type="match status" value="1"/>
</dbReference>
<keyword evidence="7" id="KW-0496">Mitochondrion</keyword>
<evidence type="ECO:0000256" key="8">
    <source>
        <dbReference type="ARBA" id="ARBA00023136"/>
    </source>
</evidence>
<evidence type="ECO:0000256" key="1">
    <source>
        <dbReference type="ARBA" id="ARBA00004137"/>
    </source>
</evidence>
<comment type="similarity">
    <text evidence="2">Belongs to the UQCRH/QCR6 family.</text>
</comment>
<proteinExistence type="inferred from homology"/>
<evidence type="ECO:0000313" key="11">
    <source>
        <dbReference type="EMBL" id="QGN16842.1"/>
    </source>
</evidence>
<gene>
    <name evidence="11" type="primary">QCR6</name>
    <name evidence="11" type="ORF">FIM1_3567</name>
</gene>
<keyword evidence="12" id="KW-1185">Reference proteome</keyword>
<dbReference type="Proteomes" id="UP000422736">
    <property type="component" value="Chromosome 5"/>
</dbReference>
<dbReference type="PANTHER" id="PTHR15336">
    <property type="entry name" value="UBIQUINOL-CYTOCHROME C REDUCTASE COMPLEX 7.8 KDA PROTEIN"/>
    <property type="match status" value="1"/>
</dbReference>
<evidence type="ECO:0000313" key="12">
    <source>
        <dbReference type="Proteomes" id="UP000422736"/>
    </source>
</evidence>